<dbReference type="EMBL" id="NWTK01000018">
    <property type="protein sequence ID" value="PKR49731.1"/>
    <property type="molecule type" value="Genomic_DNA"/>
</dbReference>
<dbReference type="Gene3D" id="3.10.310.10">
    <property type="entry name" value="Diaminopimelate Epimerase, Chain A, domain 1"/>
    <property type="match status" value="2"/>
</dbReference>
<dbReference type="SUPFAM" id="SSF54506">
    <property type="entry name" value="Diaminopimelate epimerase-like"/>
    <property type="match status" value="2"/>
</dbReference>
<dbReference type="PANTHER" id="PTHR43709">
    <property type="entry name" value="ACONITATE ISOMERASE-RELATED"/>
    <property type="match status" value="1"/>
</dbReference>
<accession>A0A2N3KGS9</accession>
<proteinExistence type="inferred from homology"/>
<keyword evidence="2" id="KW-0413">Isomerase</keyword>
<gene>
    <name evidence="3" type="ORF">COO20_22155</name>
</gene>
<dbReference type="AlphaFoldDB" id="A0A2N3KGS9"/>
<dbReference type="Proteomes" id="UP000233597">
    <property type="component" value="Unassembled WGS sequence"/>
</dbReference>
<name>A0A2N3KGS9_9PROT</name>
<comment type="similarity">
    <text evidence="1">Belongs to the PrpF family.</text>
</comment>
<dbReference type="RefSeq" id="WP_101270514.1">
    <property type="nucleotide sequence ID" value="NZ_NWTK01000018.1"/>
</dbReference>
<evidence type="ECO:0000256" key="1">
    <source>
        <dbReference type="ARBA" id="ARBA00007673"/>
    </source>
</evidence>
<protein>
    <submittedName>
        <fullName evidence="3">PrpF family protein</fullName>
    </submittedName>
</protein>
<comment type="caution">
    <text evidence="3">The sequence shown here is derived from an EMBL/GenBank/DDBJ whole genome shotgun (WGS) entry which is preliminary data.</text>
</comment>
<evidence type="ECO:0000313" key="4">
    <source>
        <dbReference type="Proteomes" id="UP000233597"/>
    </source>
</evidence>
<dbReference type="OrthoDB" id="9779763at2"/>
<dbReference type="Pfam" id="PF04303">
    <property type="entry name" value="PrpF"/>
    <property type="match status" value="1"/>
</dbReference>
<dbReference type="GO" id="GO:0016853">
    <property type="term" value="F:isomerase activity"/>
    <property type="evidence" value="ECO:0007669"/>
    <property type="project" value="UniProtKB-KW"/>
</dbReference>
<reference evidence="3 4" key="1">
    <citation type="submission" date="2017-09" db="EMBL/GenBank/DDBJ databases">
        <title>Biodiversity and function of Thalassospira species in the particle-attached aromatic-hydrocarbon-degrading consortia from the surface seawater of the South China Sea.</title>
        <authorList>
            <person name="Dong C."/>
            <person name="Liu R."/>
            <person name="Shao Z."/>
        </authorList>
    </citation>
    <scope>NUCLEOTIDE SEQUENCE [LARGE SCALE GENOMIC DNA]</scope>
    <source>
        <strain evidence="3 4">CSC1P2</strain>
    </source>
</reference>
<dbReference type="InterPro" id="IPR007400">
    <property type="entry name" value="PrpF-like"/>
</dbReference>
<sequence>MNSPENQPPQTTIRAVYMRGGTSRGLFFHTRDLPPAGDARDRMILAAMGSPDPNKRQLDGMGGGISSLSKIAIIGRSSHPDADIDYTFGQVAVDTATISYKGNCGNISSAVGPFAVDEGLTKPKDACQAQVRIHNTNTGKIIVARFGLVNGKAAIAGDFALDGVAGTSAPIALDFLNPGGSSTGKILPTGNSQDMLETEGFGSLAASLVDVSNPIACIRAGDIGLRGDEAPDALTNKADLLDRIETIRIAAAVKMGLCSTKEAKTTLRNLPQIAIVSAPHKDEHGDANQPAAHITVRMISAGQAHLATPLTGGMCLAATMRITGSIANETAILPQDPQQPLNIAHPSGILTVDATLIDGPELQIPSVTVYRSARRLMQGEVLVPNHRL</sequence>
<organism evidence="3 4">
    <name type="scientific">Thalassospira marina</name>
    <dbReference type="NCBI Taxonomy" id="2048283"/>
    <lineage>
        <taxon>Bacteria</taxon>
        <taxon>Pseudomonadati</taxon>
        <taxon>Pseudomonadota</taxon>
        <taxon>Alphaproteobacteria</taxon>
        <taxon>Rhodospirillales</taxon>
        <taxon>Thalassospiraceae</taxon>
        <taxon>Thalassospira</taxon>
    </lineage>
</organism>
<evidence type="ECO:0000256" key="2">
    <source>
        <dbReference type="ARBA" id="ARBA00023235"/>
    </source>
</evidence>
<dbReference type="PANTHER" id="PTHR43709:SF2">
    <property type="entry name" value="DUF453 DOMAIN PROTEIN (AFU_ORTHOLOGUE AFUA_6G00360)"/>
    <property type="match status" value="1"/>
</dbReference>
<evidence type="ECO:0000313" key="3">
    <source>
        <dbReference type="EMBL" id="PKR49731.1"/>
    </source>
</evidence>